<feature type="transmembrane region" description="Helical" evidence="11">
    <location>
        <begin position="167"/>
        <end position="188"/>
    </location>
</feature>
<dbReference type="InterPro" id="IPR006153">
    <property type="entry name" value="Cation/H_exchanger_TM"/>
</dbReference>
<proteinExistence type="inferred from homology"/>
<evidence type="ECO:0000256" key="11">
    <source>
        <dbReference type="SAM" id="Phobius"/>
    </source>
</evidence>
<keyword evidence="7 11" id="KW-0472">Membrane</keyword>
<dbReference type="PANTHER" id="PTHR10110:SF126">
    <property type="entry name" value="NA(+)_H(+) EXCHANGER PROTEIN 7"/>
    <property type="match status" value="1"/>
</dbReference>
<dbReference type="OrthoDB" id="196264at2759"/>
<evidence type="ECO:0000256" key="1">
    <source>
        <dbReference type="ARBA" id="ARBA00004141"/>
    </source>
</evidence>
<protein>
    <recommendedName>
        <fullName evidence="9">Sodium/hydrogen exchanger</fullName>
    </recommendedName>
</protein>
<reference evidence="13 14" key="1">
    <citation type="submission" date="2017-12" db="EMBL/GenBank/DDBJ databases">
        <title>Hemimetabolous genomes reveal molecular basis of termite eusociality.</title>
        <authorList>
            <person name="Harrison M.C."/>
            <person name="Jongepier E."/>
            <person name="Robertson H.M."/>
            <person name="Arning N."/>
            <person name="Bitard-Feildel T."/>
            <person name="Chao H."/>
            <person name="Childers C.P."/>
            <person name="Dinh H."/>
            <person name="Doddapaneni H."/>
            <person name="Dugan S."/>
            <person name="Gowin J."/>
            <person name="Greiner C."/>
            <person name="Han Y."/>
            <person name="Hu H."/>
            <person name="Hughes D.S.T."/>
            <person name="Huylmans A.-K."/>
            <person name="Kemena C."/>
            <person name="Kremer L.P.M."/>
            <person name="Lee S.L."/>
            <person name="Lopez-Ezquerra A."/>
            <person name="Mallet L."/>
            <person name="Monroy-Kuhn J.M."/>
            <person name="Moser A."/>
            <person name="Murali S.C."/>
            <person name="Muzny D.M."/>
            <person name="Otani S."/>
            <person name="Piulachs M.-D."/>
            <person name="Poelchau M."/>
            <person name="Qu J."/>
            <person name="Schaub F."/>
            <person name="Wada-Katsumata A."/>
            <person name="Worley K.C."/>
            <person name="Xie Q."/>
            <person name="Ylla G."/>
            <person name="Poulsen M."/>
            <person name="Gibbs R.A."/>
            <person name="Schal C."/>
            <person name="Richards S."/>
            <person name="Belles X."/>
            <person name="Korb J."/>
            <person name="Bornberg-Bauer E."/>
        </authorList>
    </citation>
    <scope>NUCLEOTIDE SEQUENCE [LARGE SCALE GENOMIC DNA]</scope>
    <source>
        <tissue evidence="13">Whole body</tissue>
    </source>
</reference>
<feature type="transmembrane region" description="Helical" evidence="11">
    <location>
        <begin position="200"/>
        <end position="222"/>
    </location>
</feature>
<keyword evidence="8 9" id="KW-0739">Sodium transport</keyword>
<dbReference type="InterPro" id="IPR018422">
    <property type="entry name" value="Cation/H_exchanger_CPA1"/>
</dbReference>
<feature type="transmembrane region" description="Helical" evidence="11">
    <location>
        <begin position="307"/>
        <end position="332"/>
    </location>
</feature>
<evidence type="ECO:0000256" key="5">
    <source>
        <dbReference type="ARBA" id="ARBA00023053"/>
    </source>
</evidence>
<evidence type="ECO:0000256" key="7">
    <source>
        <dbReference type="ARBA" id="ARBA00023136"/>
    </source>
</evidence>
<feature type="transmembrane region" description="Helical" evidence="11">
    <location>
        <begin position="402"/>
        <end position="422"/>
    </location>
</feature>
<dbReference type="InterPro" id="IPR004709">
    <property type="entry name" value="NaH_exchanger"/>
</dbReference>
<dbReference type="GO" id="GO:0005886">
    <property type="term" value="C:plasma membrane"/>
    <property type="evidence" value="ECO:0007669"/>
    <property type="project" value="TreeGrafter"/>
</dbReference>
<feature type="domain" description="Cation/H+ exchanger transmembrane" evidence="12">
    <location>
        <begin position="116"/>
        <end position="517"/>
    </location>
</feature>
<organism evidence="13 14">
    <name type="scientific">Cryptotermes secundus</name>
    <dbReference type="NCBI Taxonomy" id="105785"/>
    <lineage>
        <taxon>Eukaryota</taxon>
        <taxon>Metazoa</taxon>
        <taxon>Ecdysozoa</taxon>
        <taxon>Arthropoda</taxon>
        <taxon>Hexapoda</taxon>
        <taxon>Insecta</taxon>
        <taxon>Pterygota</taxon>
        <taxon>Neoptera</taxon>
        <taxon>Polyneoptera</taxon>
        <taxon>Dictyoptera</taxon>
        <taxon>Blattodea</taxon>
        <taxon>Blattoidea</taxon>
        <taxon>Termitoidae</taxon>
        <taxon>Kalotermitidae</taxon>
        <taxon>Cryptotermitinae</taxon>
        <taxon>Cryptotermes</taxon>
    </lineage>
</organism>
<dbReference type="STRING" id="105785.A0A2J7QCU6"/>
<dbReference type="InParanoid" id="A0A2J7QCU6"/>
<feature type="transmembrane region" description="Helical" evidence="11">
    <location>
        <begin position="361"/>
        <end position="381"/>
    </location>
</feature>
<dbReference type="GO" id="GO:0015386">
    <property type="term" value="F:potassium:proton antiporter activity"/>
    <property type="evidence" value="ECO:0007669"/>
    <property type="project" value="TreeGrafter"/>
</dbReference>
<evidence type="ECO:0000256" key="8">
    <source>
        <dbReference type="ARBA" id="ARBA00023201"/>
    </source>
</evidence>
<feature type="transmembrane region" description="Helical" evidence="11">
    <location>
        <begin position="339"/>
        <end position="355"/>
    </location>
</feature>
<evidence type="ECO:0000256" key="3">
    <source>
        <dbReference type="ARBA" id="ARBA00022692"/>
    </source>
</evidence>
<gene>
    <name evidence="13" type="ORF">B7P43_G17075</name>
</gene>
<feature type="transmembrane region" description="Helical" evidence="11">
    <location>
        <begin position="499"/>
        <end position="521"/>
    </location>
</feature>
<dbReference type="Gene3D" id="6.10.140.1330">
    <property type="match status" value="1"/>
</dbReference>
<comment type="subcellular location">
    <subcellularLocation>
        <location evidence="1">Membrane</location>
        <topology evidence="1">Multi-pass membrane protein</topology>
    </subcellularLocation>
</comment>
<dbReference type="Proteomes" id="UP000235965">
    <property type="component" value="Unassembled WGS sequence"/>
</dbReference>
<dbReference type="GO" id="GO:0015385">
    <property type="term" value="F:sodium:proton antiporter activity"/>
    <property type="evidence" value="ECO:0007669"/>
    <property type="project" value="InterPro"/>
</dbReference>
<dbReference type="PANTHER" id="PTHR10110">
    <property type="entry name" value="SODIUM/HYDROGEN EXCHANGER"/>
    <property type="match status" value="1"/>
</dbReference>
<evidence type="ECO:0000313" key="13">
    <source>
        <dbReference type="EMBL" id="PNF26410.1"/>
    </source>
</evidence>
<keyword evidence="4 11" id="KW-1133">Transmembrane helix</keyword>
<comment type="caution">
    <text evidence="13">The sequence shown here is derived from an EMBL/GenBank/DDBJ whole genome shotgun (WGS) entry which is preliminary data.</text>
</comment>
<comment type="similarity">
    <text evidence="9">Belongs to the monovalent cation:proton antiporter 1 (CPA1) transporter (TC 2.A.36) family.</text>
</comment>
<keyword evidence="9" id="KW-0050">Antiport</keyword>
<feature type="transmembrane region" description="Helical" evidence="11">
    <location>
        <begin position="234"/>
        <end position="259"/>
    </location>
</feature>
<evidence type="ECO:0000256" key="6">
    <source>
        <dbReference type="ARBA" id="ARBA00023065"/>
    </source>
</evidence>
<dbReference type="EMBL" id="NEVH01015872">
    <property type="protein sequence ID" value="PNF26410.1"/>
    <property type="molecule type" value="Genomic_DNA"/>
</dbReference>
<evidence type="ECO:0000256" key="2">
    <source>
        <dbReference type="ARBA" id="ARBA00022448"/>
    </source>
</evidence>
<feature type="transmembrane region" description="Helical" evidence="11">
    <location>
        <begin position="128"/>
        <end position="147"/>
    </location>
</feature>
<evidence type="ECO:0000256" key="9">
    <source>
        <dbReference type="RuleBase" id="RU003722"/>
    </source>
</evidence>
<feature type="region of interest" description="Disordered" evidence="10">
    <location>
        <begin position="766"/>
        <end position="808"/>
    </location>
</feature>
<evidence type="ECO:0000259" key="12">
    <source>
        <dbReference type="Pfam" id="PF00999"/>
    </source>
</evidence>
<dbReference type="NCBIfam" id="TIGR00840">
    <property type="entry name" value="b_cpa1"/>
    <property type="match status" value="1"/>
</dbReference>
<keyword evidence="6 9" id="KW-0406">Ion transport</keyword>
<keyword evidence="2 9" id="KW-0813">Transport</keyword>
<dbReference type="GO" id="GO:0098719">
    <property type="term" value="P:sodium ion import across plasma membrane"/>
    <property type="evidence" value="ECO:0007669"/>
    <property type="project" value="TreeGrafter"/>
</dbReference>
<keyword evidence="5" id="KW-0915">Sodium</keyword>
<dbReference type="Pfam" id="PF00999">
    <property type="entry name" value="Na_H_Exchanger"/>
    <property type="match status" value="1"/>
</dbReference>
<accession>A0A2J7QCU6</accession>
<evidence type="ECO:0000313" key="14">
    <source>
        <dbReference type="Proteomes" id="UP000235965"/>
    </source>
</evidence>
<sequence>MSVNYCIMVSGAWISLITFLAEYFICLSGSLVERNVSEVDWDSISKPPINYSNAISERLGQLSNRLSQDELLTNDSSSHETEHHGIHVANWRWDEIGVFFTFAVFIVVSGLAKVAFHHANSIAEHIPESCLMIIVGVTVGGIIYGSGVSLPGEKRLNGGDNITFPTFTPRLFFLILLPPVVLESSYSLYNRAFSYNLSTIMLYAVVGTLFNTFTIGPLLFLLRHFGLMGPMVERLTLIDCLVFAALISAVDPVAVLAIFQEVGVNEDLYYLLFGESLFNDAVTIVLYNTMVTFCEMPEIPVGQYGLAILAFFTVSCGGIAVGAIFGLLTALITRTTQECRVVEPLAVLGVAYVSYLSAELFHFSGIISIIICGLVQAHYALKNISQKSYTTVKYFTKMLSSTSDAIIFLFLGMVLVSDQHVWHTGFVLWTLILCLVCRFAGVFLLTCLTNKLRVKKINIQEQFIMAYGGLRGAIAFSMVETLDADLVEPRPMFVTTTLIVIIFTVFVQGSTIKPLVALLNITRSKSEKETLNIEINDNVIGTMMAGIEEITGVRGDFYIRRKLEQFDDSVLKKIFLSPGPDHDLTRLYEKLSLTEHFAHLYGPATLIEDKKTLLFHSEEPDDLPPPLSTRSSSYRRSSLFPGVELRDKLKSHLEQDKKATTGTLRRAFSTNAYHKFHQRYNPNLIDDHCQEMRDQLKLRHLKARRITSMVAQHRRMSMGSVPSSPMAEEFSWPRRKIEFELEGLYPEELEGIDTILDRTEQRIVRQRSLSSDKSLKRMDTPTGTEPIEGVQQGGATQHGRSSVPHRHTSLRERTLHNIAESDDVLLDENLTESLV</sequence>
<dbReference type="GO" id="GO:0051453">
    <property type="term" value="P:regulation of intracellular pH"/>
    <property type="evidence" value="ECO:0007669"/>
    <property type="project" value="TreeGrafter"/>
</dbReference>
<feature type="transmembrane region" description="Helical" evidence="11">
    <location>
        <begin position="12"/>
        <end position="32"/>
    </location>
</feature>
<feature type="transmembrane region" description="Helical" evidence="11">
    <location>
        <begin position="96"/>
        <end position="116"/>
    </location>
</feature>
<feature type="transmembrane region" description="Helical" evidence="11">
    <location>
        <begin position="268"/>
        <end position="287"/>
    </location>
</feature>
<evidence type="ECO:0000256" key="4">
    <source>
        <dbReference type="ARBA" id="ARBA00022989"/>
    </source>
</evidence>
<dbReference type="AlphaFoldDB" id="A0A2J7QCU6"/>
<keyword evidence="14" id="KW-1185">Reference proteome</keyword>
<feature type="transmembrane region" description="Helical" evidence="11">
    <location>
        <begin position="428"/>
        <end position="450"/>
    </location>
</feature>
<evidence type="ECO:0000256" key="10">
    <source>
        <dbReference type="SAM" id="MobiDB-lite"/>
    </source>
</evidence>
<name>A0A2J7QCU6_9NEOP</name>
<dbReference type="PRINTS" id="PR01084">
    <property type="entry name" value="NAHEXCHNGR"/>
</dbReference>
<keyword evidence="3 9" id="KW-0812">Transmembrane</keyword>